<dbReference type="AlphaFoldDB" id="A0AB38CDB6"/>
<dbReference type="PANTHER" id="PTHR30537">
    <property type="entry name" value="HTH-TYPE TRANSCRIPTIONAL REGULATOR"/>
    <property type="match status" value="1"/>
</dbReference>
<evidence type="ECO:0000259" key="5">
    <source>
        <dbReference type="PROSITE" id="PS50931"/>
    </source>
</evidence>
<evidence type="ECO:0000256" key="4">
    <source>
        <dbReference type="ARBA" id="ARBA00023163"/>
    </source>
</evidence>
<evidence type="ECO:0000313" key="7">
    <source>
        <dbReference type="Proteomes" id="UP000182489"/>
    </source>
</evidence>
<accession>A0AB38CDB6</accession>
<reference evidence="6 7" key="1">
    <citation type="submission" date="2016-11" db="EMBL/GenBank/DDBJ databases">
        <authorList>
            <person name="Varghese N."/>
            <person name="Submissions S."/>
        </authorList>
    </citation>
    <scope>NUCLEOTIDE SEQUENCE [LARGE SCALE GENOMIC DNA]</scope>
    <source>
        <strain evidence="6 7">NFR18</strain>
    </source>
</reference>
<dbReference type="Pfam" id="PF03466">
    <property type="entry name" value="LysR_substrate"/>
    <property type="match status" value="1"/>
</dbReference>
<dbReference type="Gene3D" id="3.40.190.290">
    <property type="match status" value="1"/>
</dbReference>
<gene>
    <name evidence="6" type="ORF">SAMN03097694_4440</name>
</gene>
<evidence type="ECO:0000256" key="3">
    <source>
        <dbReference type="ARBA" id="ARBA00023125"/>
    </source>
</evidence>
<organism evidence="6 7">
    <name type="scientific">Janthinobacterium lividum</name>
    <dbReference type="NCBI Taxonomy" id="29581"/>
    <lineage>
        <taxon>Bacteria</taxon>
        <taxon>Pseudomonadati</taxon>
        <taxon>Pseudomonadota</taxon>
        <taxon>Betaproteobacteria</taxon>
        <taxon>Burkholderiales</taxon>
        <taxon>Oxalobacteraceae</taxon>
        <taxon>Janthinobacterium</taxon>
    </lineage>
</organism>
<dbReference type="EMBL" id="FPKH01000005">
    <property type="protein sequence ID" value="SFY06941.1"/>
    <property type="molecule type" value="Genomic_DNA"/>
</dbReference>
<proteinExistence type="inferred from homology"/>
<keyword evidence="3 6" id="KW-0238">DNA-binding</keyword>
<keyword evidence="2" id="KW-0805">Transcription regulation</keyword>
<dbReference type="Gene3D" id="1.10.10.10">
    <property type="entry name" value="Winged helix-like DNA-binding domain superfamily/Winged helix DNA-binding domain"/>
    <property type="match status" value="1"/>
</dbReference>
<keyword evidence="4" id="KW-0804">Transcription</keyword>
<dbReference type="FunFam" id="1.10.10.10:FF:000001">
    <property type="entry name" value="LysR family transcriptional regulator"/>
    <property type="match status" value="1"/>
</dbReference>
<dbReference type="GO" id="GO:0003677">
    <property type="term" value="F:DNA binding"/>
    <property type="evidence" value="ECO:0007669"/>
    <property type="project" value="UniProtKB-KW"/>
</dbReference>
<evidence type="ECO:0000256" key="1">
    <source>
        <dbReference type="ARBA" id="ARBA00009437"/>
    </source>
</evidence>
<dbReference type="InterPro" id="IPR058163">
    <property type="entry name" value="LysR-type_TF_proteobact-type"/>
</dbReference>
<feature type="domain" description="HTH lysR-type" evidence="5">
    <location>
        <begin position="1"/>
        <end position="59"/>
    </location>
</feature>
<dbReference type="InterPro" id="IPR036390">
    <property type="entry name" value="WH_DNA-bd_sf"/>
</dbReference>
<dbReference type="CDD" id="cd08422">
    <property type="entry name" value="PBP2_CrgA_like"/>
    <property type="match status" value="1"/>
</dbReference>
<dbReference type="SUPFAM" id="SSF46785">
    <property type="entry name" value="Winged helix' DNA-binding domain"/>
    <property type="match status" value="1"/>
</dbReference>
<dbReference type="RefSeq" id="WP_254798570.1">
    <property type="nucleotide sequence ID" value="NZ_FPKH01000005.1"/>
</dbReference>
<dbReference type="Pfam" id="PF00126">
    <property type="entry name" value="HTH_1"/>
    <property type="match status" value="1"/>
</dbReference>
<dbReference type="InterPro" id="IPR005119">
    <property type="entry name" value="LysR_subst-bd"/>
</dbReference>
<dbReference type="GO" id="GO:0003700">
    <property type="term" value="F:DNA-binding transcription factor activity"/>
    <property type="evidence" value="ECO:0007669"/>
    <property type="project" value="InterPro"/>
</dbReference>
<dbReference type="Proteomes" id="UP000182489">
    <property type="component" value="Unassembled WGS sequence"/>
</dbReference>
<comment type="similarity">
    <text evidence="1">Belongs to the LysR transcriptional regulatory family.</text>
</comment>
<protein>
    <submittedName>
        <fullName evidence="6">DNA-binding transcriptional regulator, LysR family</fullName>
    </submittedName>
</protein>
<name>A0AB38CDB6_9BURK</name>
<dbReference type="PROSITE" id="PS50931">
    <property type="entry name" value="HTH_LYSR"/>
    <property type="match status" value="1"/>
</dbReference>
<dbReference type="InterPro" id="IPR036388">
    <property type="entry name" value="WH-like_DNA-bd_sf"/>
</dbReference>
<dbReference type="InterPro" id="IPR000847">
    <property type="entry name" value="LysR_HTH_N"/>
</dbReference>
<sequence>MDQLKAMEIFVEVARQRSFTLAGQRLGLTRAMVSKTIMQLEERLHARLLHRSTREVSLTDAGRAYLAPCMATVSQAQEAARMVAHVAQAGAGAELAGPLRIQAPSSFGSAWLADAVARFSLLHPQVQAELFVDDALLDPIRHGFDLTIRVGGIPDSSALAMRPLAPCRAVLCASPAYLAQWGVPQMPQDLLQHQCLHFSHLTDGTNWHFQRGEGESREEVSVRVQAGFTANNGLVLHQAAQRGLGIVYSTTFLAWRNLLDGSLVPVLTDWELPLNHLSALYPASRQPSPKVRALIDFLVAEYQPVPPWDRELEAAGFFS</sequence>
<dbReference type="SUPFAM" id="SSF53850">
    <property type="entry name" value="Periplasmic binding protein-like II"/>
    <property type="match status" value="1"/>
</dbReference>
<evidence type="ECO:0000256" key="2">
    <source>
        <dbReference type="ARBA" id="ARBA00023015"/>
    </source>
</evidence>
<dbReference type="PANTHER" id="PTHR30537:SF5">
    <property type="entry name" value="HTH-TYPE TRANSCRIPTIONAL ACTIVATOR TTDR-RELATED"/>
    <property type="match status" value="1"/>
</dbReference>
<comment type="caution">
    <text evidence="6">The sequence shown here is derived from an EMBL/GenBank/DDBJ whole genome shotgun (WGS) entry which is preliminary data.</text>
</comment>
<evidence type="ECO:0000313" key="6">
    <source>
        <dbReference type="EMBL" id="SFY06941.1"/>
    </source>
</evidence>